<dbReference type="PANTHER" id="PTHR39456:SF1">
    <property type="entry name" value="METAL-DEPENDENT HYDROLASE"/>
    <property type="match status" value="1"/>
</dbReference>
<protein>
    <submittedName>
        <fullName evidence="1">Metal-dependent hydrolase</fullName>
    </submittedName>
</protein>
<name>A0A364NSI7_9GAMM</name>
<dbReference type="Pfam" id="PF10118">
    <property type="entry name" value="Metal_hydrol"/>
    <property type="match status" value="1"/>
</dbReference>
<comment type="caution">
    <text evidence="1">The sequence shown here is derived from an EMBL/GenBank/DDBJ whole genome shotgun (WGS) entry which is preliminary data.</text>
</comment>
<keyword evidence="2" id="KW-1185">Reference proteome</keyword>
<gene>
    <name evidence="1" type="ORF">DN062_01825</name>
</gene>
<dbReference type="Gene3D" id="1.10.620.20">
    <property type="entry name" value="Ribonucleotide Reductase, subunit A"/>
    <property type="match status" value="1"/>
</dbReference>
<reference evidence="1 2" key="1">
    <citation type="submission" date="2018-06" db="EMBL/GenBank/DDBJ databases">
        <title>Nitrincola tibetense sp. nov., isolated from Lake XuguoCo on Tibetan Plateau.</title>
        <authorList>
            <person name="Xing P."/>
        </authorList>
    </citation>
    <scope>NUCLEOTIDE SEQUENCE [LARGE SCALE GENOMIC DNA]</scope>
    <source>
        <strain evidence="2">xg18</strain>
    </source>
</reference>
<dbReference type="GO" id="GO:0016787">
    <property type="term" value="F:hydrolase activity"/>
    <property type="evidence" value="ECO:0007669"/>
    <property type="project" value="UniProtKB-KW"/>
</dbReference>
<accession>A0A364NSI7</accession>
<dbReference type="GO" id="GO:0016491">
    <property type="term" value="F:oxidoreductase activity"/>
    <property type="evidence" value="ECO:0007669"/>
    <property type="project" value="InterPro"/>
</dbReference>
<proteinExistence type="predicted"/>
<dbReference type="Proteomes" id="UP000250744">
    <property type="component" value="Unassembled WGS sequence"/>
</dbReference>
<evidence type="ECO:0000313" key="2">
    <source>
        <dbReference type="Proteomes" id="UP000250744"/>
    </source>
</evidence>
<sequence length="281" mass="33257">MSIESPIFIRNIHFPIQDVKQHDWFEGDPLRTSYCDALSVLFPAGERFFIKSVKHYLDKIEDPDFREEVRRFCIQEAFHTREHEAYNAQLASYGYDVEKMEARVIKALGRVKSPIVQLAFTVAIEHLTATLSYLILKDPKVLAKVTPVYRDLWTWHALEEMEHKAVAFDVYQLVTRNLSPWKRYMLRVGALFAVTIDIHRMLLINFNEMLTHRGESKGPKMWLKSAWSLFGNPGYYRRVIFHYLRFYSPFFHPWKGDDGKLMRQGRQELNNMMNVEPKHVD</sequence>
<dbReference type="InterPro" id="IPR016516">
    <property type="entry name" value="UCP07580"/>
</dbReference>
<dbReference type="OrthoDB" id="5727566at2"/>
<dbReference type="InterPro" id="IPR012348">
    <property type="entry name" value="RNR-like"/>
</dbReference>
<organism evidence="1 2">
    <name type="scientific">Nitrincola tibetensis</name>
    <dbReference type="NCBI Taxonomy" id="2219697"/>
    <lineage>
        <taxon>Bacteria</taxon>
        <taxon>Pseudomonadati</taxon>
        <taxon>Pseudomonadota</taxon>
        <taxon>Gammaproteobacteria</taxon>
        <taxon>Oceanospirillales</taxon>
        <taxon>Oceanospirillaceae</taxon>
        <taxon>Nitrincola</taxon>
    </lineage>
</organism>
<dbReference type="PIRSF" id="PIRSF007580">
    <property type="entry name" value="UCP07580"/>
    <property type="match status" value="1"/>
</dbReference>
<dbReference type="AlphaFoldDB" id="A0A364NSI7"/>
<evidence type="ECO:0000313" key="1">
    <source>
        <dbReference type="EMBL" id="RAU19837.1"/>
    </source>
</evidence>
<keyword evidence="1" id="KW-0378">Hydrolase</keyword>
<dbReference type="EMBL" id="QKRX01000001">
    <property type="protein sequence ID" value="RAU19837.1"/>
    <property type="molecule type" value="Genomic_DNA"/>
</dbReference>
<dbReference type="RefSeq" id="WP_112156971.1">
    <property type="nucleotide sequence ID" value="NZ_QKRX01000001.1"/>
</dbReference>
<dbReference type="PANTHER" id="PTHR39456">
    <property type="entry name" value="METAL-DEPENDENT HYDROLASE"/>
    <property type="match status" value="1"/>
</dbReference>